<dbReference type="AlphaFoldDB" id="A0A1X4NBP8"/>
<proteinExistence type="predicted"/>
<evidence type="ECO:0000313" key="3">
    <source>
        <dbReference type="Proteomes" id="UP000193926"/>
    </source>
</evidence>
<dbReference type="RefSeq" id="WP_085641378.1">
    <property type="nucleotide sequence ID" value="NZ_JFKC01000032.1"/>
</dbReference>
<organism evidence="2 3">
    <name type="scientific">Marivita geojedonensis</name>
    <dbReference type="NCBI Taxonomy" id="1123756"/>
    <lineage>
        <taxon>Bacteria</taxon>
        <taxon>Pseudomonadati</taxon>
        <taxon>Pseudomonadota</taxon>
        <taxon>Alphaproteobacteria</taxon>
        <taxon>Rhodobacterales</taxon>
        <taxon>Roseobacteraceae</taxon>
        <taxon>Marivita</taxon>
    </lineage>
</organism>
<evidence type="ECO:0000313" key="2">
    <source>
        <dbReference type="EMBL" id="OSQ44087.1"/>
    </source>
</evidence>
<dbReference type="OrthoDB" id="7875948at2"/>
<gene>
    <name evidence="2" type="ORF">MGEO_19225</name>
</gene>
<feature type="signal peptide" evidence="1">
    <location>
        <begin position="1"/>
        <end position="20"/>
    </location>
</feature>
<keyword evidence="3" id="KW-1185">Reference proteome</keyword>
<accession>A0A1X4NBP8</accession>
<feature type="chain" id="PRO_5012778493" evidence="1">
    <location>
        <begin position="21"/>
        <end position="194"/>
    </location>
</feature>
<protein>
    <submittedName>
        <fullName evidence="2">Uncharacterized protein</fullName>
    </submittedName>
</protein>
<dbReference type="EMBL" id="JFKC01000032">
    <property type="protein sequence ID" value="OSQ44087.1"/>
    <property type="molecule type" value="Genomic_DNA"/>
</dbReference>
<sequence length="194" mass="20556">MKRMMIATALATTLGTAGFAATEAQIDQVQSFNASVDTSTFTDRDFDIAYGIVTSGMSTGEKTAKLRALATDDNIDTGLATISEAEMARLQDYAPDADFGSITQAQAEAALAITYGGESRAVITERVQSILEGAKMDTEMMAMVTTGQASMIEGYVPNADLSALSEDELALALSYIHSSMPRSEKVAKIESLLN</sequence>
<name>A0A1X4NBP8_9RHOB</name>
<comment type="caution">
    <text evidence="2">The sequence shown here is derived from an EMBL/GenBank/DDBJ whole genome shotgun (WGS) entry which is preliminary data.</text>
</comment>
<keyword evidence="1" id="KW-0732">Signal</keyword>
<dbReference type="Proteomes" id="UP000193926">
    <property type="component" value="Unassembled WGS sequence"/>
</dbReference>
<reference evidence="2 3" key="1">
    <citation type="submission" date="2014-03" db="EMBL/GenBank/DDBJ databases">
        <title>The draft genome sequence of Marivita geojedonensis KCTC 23882.</title>
        <authorList>
            <person name="Lai Q."/>
            <person name="Shao Z."/>
        </authorList>
    </citation>
    <scope>NUCLEOTIDE SEQUENCE [LARGE SCALE GENOMIC DNA]</scope>
    <source>
        <strain evidence="2 3">DPG-138</strain>
    </source>
</reference>
<evidence type="ECO:0000256" key="1">
    <source>
        <dbReference type="SAM" id="SignalP"/>
    </source>
</evidence>